<dbReference type="GO" id="GO:0005886">
    <property type="term" value="C:plasma membrane"/>
    <property type="evidence" value="ECO:0007669"/>
    <property type="project" value="UniProtKB-SubCell"/>
</dbReference>
<evidence type="ECO:0000256" key="3">
    <source>
        <dbReference type="ARBA" id="ARBA00022475"/>
    </source>
</evidence>
<dbReference type="Proteomes" id="UP000067738">
    <property type="component" value="Chromosome"/>
</dbReference>
<dbReference type="OrthoDB" id="46222at2157"/>
<dbReference type="PANTHER" id="PTHR37316:SF3">
    <property type="entry name" value="TEICHOIC ACID GLYCEROL-PHOSPHATE TRANSFERASE"/>
    <property type="match status" value="1"/>
</dbReference>
<evidence type="ECO:0000256" key="4">
    <source>
        <dbReference type="ARBA" id="ARBA00022679"/>
    </source>
</evidence>
<evidence type="ECO:0000256" key="6">
    <source>
        <dbReference type="ARBA" id="ARBA00023136"/>
    </source>
</evidence>
<protein>
    <submittedName>
        <fullName evidence="7">CDP-glycerol:poly(Glycerophosphate) glycerophosphotransferase</fullName>
    </submittedName>
</protein>
<comment type="subcellular location">
    <subcellularLocation>
        <location evidence="1">Cell membrane</location>
        <topology evidence="1">Peripheral membrane protein</topology>
    </subcellularLocation>
</comment>
<dbReference type="InterPro" id="IPR051612">
    <property type="entry name" value="Teichoic_Acid_Biosynth"/>
</dbReference>
<dbReference type="RefSeq" id="WP_058740214.1">
    <property type="nucleotide sequence ID" value="NZ_CP011266.1"/>
</dbReference>
<dbReference type="InterPro" id="IPR043149">
    <property type="entry name" value="TagF_N"/>
</dbReference>
<keyword evidence="8" id="KW-1185">Reference proteome</keyword>
<dbReference type="Gene3D" id="3.40.50.11820">
    <property type="match status" value="1"/>
</dbReference>
<dbReference type="Gene3D" id="3.40.50.12580">
    <property type="match status" value="1"/>
</dbReference>
<keyword evidence="3" id="KW-1003">Cell membrane</keyword>
<keyword evidence="4 7" id="KW-0808">Transferase</keyword>
<evidence type="ECO:0000256" key="1">
    <source>
        <dbReference type="ARBA" id="ARBA00004202"/>
    </source>
</evidence>
<gene>
    <name evidence="7" type="ORF">sm9_2259</name>
</gene>
<dbReference type="InterPro" id="IPR043148">
    <property type="entry name" value="TagF_C"/>
</dbReference>
<evidence type="ECO:0000256" key="2">
    <source>
        <dbReference type="ARBA" id="ARBA00010488"/>
    </source>
</evidence>
<sequence length="363" mass="42736">MFLKHKIFGKIFNVFTRFSIDDNLISFIIDSNESFSGNLEYIKNEFEKRGNFKFNFYYKDKLSVNSLKKLATSKYIFLNDNFFPFAFMNFNKKTLVIQLWHAPGAFKKFGGSVENASMLKMISQNTDYLIVTSKNIEDFYSEAFQIDKSKIRSLGLPRADYYFENHDVDELKKNFYKRYNLDSNKKIILYAPTFRENEKFNNVFNYLDLAKFNERLSDDYTLILRLHPKINKFYSSDIKIEGDYIDCSDYKNEQELMLLADILITDYSSIMIEFGLLNKPIVFFAYDLDNYLSNERGFYLNYKNDLPGPIVHTTEELIECIEKGVDNSNLDSFLKTQFDEIDGNSSKRVVDFALKEGEKNGEY</sequence>
<keyword evidence="6" id="KW-0472">Membrane</keyword>
<comment type="similarity">
    <text evidence="2">Belongs to the CDP-glycerol glycerophosphotransferase family.</text>
</comment>
<dbReference type="PATRIC" id="fig|230361.4.peg.2332"/>
<dbReference type="SUPFAM" id="SSF53756">
    <property type="entry name" value="UDP-Glycosyltransferase/glycogen phosphorylase"/>
    <property type="match status" value="1"/>
</dbReference>
<evidence type="ECO:0000256" key="5">
    <source>
        <dbReference type="ARBA" id="ARBA00022944"/>
    </source>
</evidence>
<evidence type="ECO:0000313" key="7">
    <source>
        <dbReference type="EMBL" id="ALT70015.1"/>
    </source>
</evidence>
<dbReference type="Pfam" id="PF04464">
    <property type="entry name" value="Glyphos_transf"/>
    <property type="match status" value="1"/>
</dbReference>
<organism evidence="7 8">
    <name type="scientific">Methanobrevibacter millerae</name>
    <dbReference type="NCBI Taxonomy" id="230361"/>
    <lineage>
        <taxon>Archaea</taxon>
        <taxon>Methanobacteriati</taxon>
        <taxon>Methanobacteriota</taxon>
        <taxon>Methanomada group</taxon>
        <taxon>Methanobacteria</taxon>
        <taxon>Methanobacteriales</taxon>
        <taxon>Methanobacteriaceae</taxon>
        <taxon>Methanobrevibacter</taxon>
    </lineage>
</organism>
<dbReference type="PANTHER" id="PTHR37316">
    <property type="entry name" value="TEICHOIC ACID GLYCEROL-PHOSPHATE PRIMASE"/>
    <property type="match status" value="1"/>
</dbReference>
<evidence type="ECO:0000313" key="8">
    <source>
        <dbReference type="Proteomes" id="UP000067738"/>
    </source>
</evidence>
<dbReference type="KEGG" id="mmil:sm9_2259"/>
<dbReference type="GO" id="GO:0047355">
    <property type="term" value="F:CDP-glycerol glycerophosphotransferase activity"/>
    <property type="evidence" value="ECO:0007669"/>
    <property type="project" value="InterPro"/>
</dbReference>
<dbReference type="AlphaFoldDB" id="A0A0U3CWF4"/>
<name>A0A0U3CWF4_9EURY</name>
<dbReference type="InterPro" id="IPR007554">
    <property type="entry name" value="Glycerophosphate_synth"/>
</dbReference>
<keyword evidence="5" id="KW-0777">Teichoic acid biosynthesis</keyword>
<dbReference type="EMBL" id="CP011266">
    <property type="protein sequence ID" value="ALT70015.1"/>
    <property type="molecule type" value="Genomic_DNA"/>
</dbReference>
<accession>A0A0U3CWF4</accession>
<proteinExistence type="inferred from homology"/>
<reference evidence="7 8" key="1">
    <citation type="submission" date="2015-04" db="EMBL/GenBank/DDBJ databases">
        <title>The complete genome sequence of the rumen methanogen Methanobrevibacter millerae SM9.</title>
        <authorList>
            <person name="Leahy S.C."/>
            <person name="Kelly W.J."/>
            <person name="Pacheco D.M."/>
            <person name="Li D."/>
            <person name="Altermann E."/>
            <person name="Attwood G.T."/>
        </authorList>
    </citation>
    <scope>NUCLEOTIDE SEQUENCE [LARGE SCALE GENOMIC DNA]</scope>
    <source>
        <strain evidence="7 8">SM9</strain>
    </source>
</reference>
<dbReference type="GeneID" id="26737217"/>